<organism evidence="6 7">
    <name type="scientific">Porphyridium purpureum</name>
    <name type="common">Red alga</name>
    <name type="synonym">Porphyridium cruentum</name>
    <dbReference type="NCBI Taxonomy" id="35688"/>
    <lineage>
        <taxon>Eukaryota</taxon>
        <taxon>Rhodophyta</taxon>
        <taxon>Bangiophyceae</taxon>
        <taxon>Porphyridiales</taxon>
        <taxon>Porphyridiaceae</taxon>
        <taxon>Porphyridium</taxon>
    </lineage>
</organism>
<comment type="similarity">
    <text evidence="3">Belongs to the aldehyde dehydrogenase family.</text>
</comment>
<keyword evidence="4" id="KW-1133">Transmembrane helix</keyword>
<dbReference type="AlphaFoldDB" id="A0A5J4Z140"/>
<dbReference type="OrthoDB" id="310895at2759"/>
<proteinExistence type="inferred from homology"/>
<dbReference type="Pfam" id="PF00171">
    <property type="entry name" value="Aldedh"/>
    <property type="match status" value="1"/>
</dbReference>
<keyword evidence="1 3" id="KW-0560">Oxidoreductase</keyword>
<evidence type="ECO:0000256" key="3">
    <source>
        <dbReference type="RuleBase" id="RU003345"/>
    </source>
</evidence>
<dbReference type="SUPFAM" id="SSF53720">
    <property type="entry name" value="ALDH-like"/>
    <property type="match status" value="1"/>
</dbReference>
<dbReference type="EMBL" id="VRMN01000002">
    <property type="protein sequence ID" value="KAA8496980.1"/>
    <property type="molecule type" value="Genomic_DNA"/>
</dbReference>
<comment type="caution">
    <text evidence="6">The sequence shown here is derived from an EMBL/GenBank/DDBJ whole genome shotgun (WGS) entry which is preliminary data.</text>
</comment>
<dbReference type="InterPro" id="IPR016163">
    <property type="entry name" value="Ald_DH_C"/>
</dbReference>
<dbReference type="GO" id="GO:0016620">
    <property type="term" value="F:oxidoreductase activity, acting on the aldehyde or oxo group of donors, NAD or NADP as acceptor"/>
    <property type="evidence" value="ECO:0007669"/>
    <property type="project" value="InterPro"/>
</dbReference>
<evidence type="ECO:0000256" key="2">
    <source>
        <dbReference type="PROSITE-ProRule" id="PRU10007"/>
    </source>
</evidence>
<dbReference type="InterPro" id="IPR016161">
    <property type="entry name" value="Ald_DH/histidinol_DH"/>
</dbReference>
<dbReference type="PROSITE" id="PS00070">
    <property type="entry name" value="ALDEHYDE_DEHYDR_CYS"/>
    <property type="match status" value="1"/>
</dbReference>
<protein>
    <submittedName>
        <fullName evidence="6">Aldehyde dehydrogenase 22A1</fullName>
    </submittedName>
</protein>
<keyword evidence="4" id="KW-0472">Membrane</keyword>
<evidence type="ECO:0000313" key="6">
    <source>
        <dbReference type="EMBL" id="KAA8496980.1"/>
    </source>
</evidence>
<name>A0A5J4Z140_PORPP</name>
<evidence type="ECO:0000256" key="4">
    <source>
        <dbReference type="SAM" id="Phobius"/>
    </source>
</evidence>
<keyword evidence="7" id="KW-1185">Reference proteome</keyword>
<dbReference type="InterPro" id="IPR029510">
    <property type="entry name" value="Ald_DH_CS_GLU"/>
</dbReference>
<gene>
    <name evidence="6" type="ORF">FVE85_0709</name>
</gene>
<evidence type="ECO:0000259" key="5">
    <source>
        <dbReference type="Pfam" id="PF00171"/>
    </source>
</evidence>
<dbReference type="Gene3D" id="3.40.309.10">
    <property type="entry name" value="Aldehyde Dehydrogenase, Chain A, domain 2"/>
    <property type="match status" value="1"/>
</dbReference>
<feature type="transmembrane region" description="Helical" evidence="4">
    <location>
        <begin position="212"/>
        <end position="230"/>
    </location>
</feature>
<dbReference type="Gene3D" id="3.40.605.10">
    <property type="entry name" value="Aldehyde Dehydrogenase, Chain A, domain 1"/>
    <property type="match status" value="1"/>
</dbReference>
<feature type="domain" description="Aldehyde dehydrogenase" evidence="5">
    <location>
        <begin position="100"/>
        <end position="560"/>
    </location>
</feature>
<dbReference type="PROSITE" id="PS00687">
    <property type="entry name" value="ALDEHYDE_DEHYDR_GLU"/>
    <property type="match status" value="1"/>
</dbReference>
<keyword evidence="4" id="KW-0812">Transmembrane</keyword>
<feature type="active site" evidence="2">
    <location>
        <position position="330"/>
    </location>
</feature>
<dbReference type="InterPro" id="IPR015590">
    <property type="entry name" value="Aldehyde_DH_dom"/>
</dbReference>
<dbReference type="InterPro" id="IPR016162">
    <property type="entry name" value="Ald_DH_N"/>
</dbReference>
<dbReference type="OMA" id="ILMRGTF"/>
<evidence type="ECO:0000313" key="7">
    <source>
        <dbReference type="Proteomes" id="UP000324585"/>
    </source>
</evidence>
<dbReference type="InterPro" id="IPR016160">
    <property type="entry name" value="Ald_DH_CS_CYS"/>
</dbReference>
<sequence length="636" mass="70279">MMESCTSSAAEALRNMVHSWHEWLVSLPGPALVAGTLAIMALAITLSVSCLVWVVVLLLGPPRQRVVIPTVESWGAAEERDARTDGLPLTEPTSKMICEAGATLQKLGSVPCMSQKDVLLRVQRARDAQVEFCRTSFEQRRILMRQLLAFVLLNQRAICEMSCLDTGKTMMDASLGEITTTCEKLRWICAEGELALRPERRSTGPMTVHRKAYLEFVPLGVIAAIAPWNYPFHNIMNPLIAALFSGNAFIVKPSEHALWSSMYYVNAIRSVLEACGHSPDLVQIVTGGAETGVALIECPGVDKVFFTGSTKVGKMVAKAAAERLLPVVLELGGKDPFVVFNDANWDQVWQLSLRGCFQNAGQNCIGIERIFVQAGLYDKFVEFMQDRVSHIRQGHYSDPDVDVGALTMGLKEAKRIEGLVSNAQAMGARVLCGGHLDTELVKRHGGAFFTPTLVVDVTTKMDISQEEVFGPVMAVFKFETETELVQMMNECPFGLNGAIFSNDTRRAERVSYALRSGMCNVNDWAINYLCQSLPFGGTKLSGSDRFGGIEGLRGCCLMRSVTRDRVPGVRTLLPKPLQYPCSRRAYEICDALNMVVYEPGVARKFLRLFKLVRLFLLEAMPENRSTISDEEKKKAL</sequence>
<reference evidence="7" key="1">
    <citation type="journal article" date="2019" name="Nat. Commun.">
        <title>Expansion of phycobilisome linker gene families in mesophilic red algae.</title>
        <authorList>
            <person name="Lee J."/>
            <person name="Kim D."/>
            <person name="Bhattacharya D."/>
            <person name="Yoon H.S."/>
        </authorList>
    </citation>
    <scope>NUCLEOTIDE SEQUENCE [LARGE SCALE GENOMIC DNA]</scope>
    <source>
        <strain evidence="7">CCMP 1328</strain>
    </source>
</reference>
<dbReference type="PANTHER" id="PTHR11699">
    <property type="entry name" value="ALDEHYDE DEHYDROGENASE-RELATED"/>
    <property type="match status" value="1"/>
</dbReference>
<evidence type="ECO:0000256" key="1">
    <source>
        <dbReference type="ARBA" id="ARBA00023002"/>
    </source>
</evidence>
<feature type="transmembrane region" description="Helical" evidence="4">
    <location>
        <begin position="31"/>
        <end position="59"/>
    </location>
</feature>
<accession>A0A5J4Z140</accession>
<dbReference type="Proteomes" id="UP000324585">
    <property type="component" value="Unassembled WGS sequence"/>
</dbReference>